<dbReference type="PANTHER" id="PTHR32322:SF9">
    <property type="entry name" value="AMINO-ACID METABOLITE EFFLUX PUMP-RELATED"/>
    <property type="match status" value="1"/>
</dbReference>
<sequence length="315" mass="33081">MTRSDTAQPPRRRILVQFVLLALTWGSSFLFIAIALTALSPAQVVLGRLMIGAVTLGLICLVTRRRLPAFGVVWAHFFVVSLLLCVIPFLLFASAQQEISSGLASIYNATTPLMTVLIAWVALRSERLTRTTLIGVALGFLGVLVVLGPWNGLGTGTLLAQVSCLGATASYGAAFVYLRRFISPRGIDPIAAATMQVGLGAVVMVALAPFIALSPVSLTVPAVAALIALGALGTGVAYAWNTSIVDAWGATNASTVTYLAPVVGVTLGVLILAEHVEWHQPLGALIVIAGIAISHGRLRLPTRRGATPDRIRMGE</sequence>
<gene>
    <name evidence="8" type="ORF">GCM10017596_28040</name>
</gene>
<comment type="subcellular location">
    <subcellularLocation>
        <location evidence="1">Membrane</location>
        <topology evidence="1">Multi-pass membrane protein</topology>
    </subcellularLocation>
</comment>
<name>A0A9W6HUY6_9MICO</name>
<reference evidence="8" key="2">
    <citation type="submission" date="2023-01" db="EMBL/GenBank/DDBJ databases">
        <authorList>
            <person name="Sun Q."/>
            <person name="Evtushenko L."/>
        </authorList>
    </citation>
    <scope>NUCLEOTIDE SEQUENCE</scope>
    <source>
        <strain evidence="8">VKM Ac-1958</strain>
    </source>
</reference>
<evidence type="ECO:0000256" key="6">
    <source>
        <dbReference type="SAM" id="Phobius"/>
    </source>
</evidence>
<evidence type="ECO:0000259" key="7">
    <source>
        <dbReference type="Pfam" id="PF00892"/>
    </source>
</evidence>
<dbReference type="EMBL" id="BSET01000002">
    <property type="protein sequence ID" value="GLK03089.1"/>
    <property type="molecule type" value="Genomic_DNA"/>
</dbReference>
<feature type="transmembrane region" description="Helical" evidence="6">
    <location>
        <begin position="45"/>
        <end position="62"/>
    </location>
</feature>
<dbReference type="Pfam" id="PF00892">
    <property type="entry name" value="EamA"/>
    <property type="match status" value="2"/>
</dbReference>
<dbReference type="Proteomes" id="UP001142325">
    <property type="component" value="Unassembled WGS sequence"/>
</dbReference>
<dbReference type="GO" id="GO:0016020">
    <property type="term" value="C:membrane"/>
    <property type="evidence" value="ECO:0007669"/>
    <property type="project" value="UniProtKB-SubCell"/>
</dbReference>
<feature type="transmembrane region" description="Helical" evidence="6">
    <location>
        <begin position="14"/>
        <end position="39"/>
    </location>
</feature>
<reference evidence="8" key="1">
    <citation type="journal article" date="2014" name="Int. J. Syst. Evol. Microbiol.">
        <title>Complete genome sequence of Corynebacterium casei LMG S-19264T (=DSM 44701T), isolated from a smear-ripened cheese.</title>
        <authorList>
            <consortium name="US DOE Joint Genome Institute (JGI-PGF)"/>
            <person name="Walter F."/>
            <person name="Albersmeier A."/>
            <person name="Kalinowski J."/>
            <person name="Ruckert C."/>
        </authorList>
    </citation>
    <scope>NUCLEOTIDE SEQUENCE</scope>
    <source>
        <strain evidence="8">VKM Ac-1958</strain>
    </source>
</reference>
<dbReference type="AlphaFoldDB" id="A0A9W6HUY6"/>
<protein>
    <submittedName>
        <fullName evidence="8">Transporter</fullName>
    </submittedName>
</protein>
<dbReference type="SUPFAM" id="SSF103481">
    <property type="entry name" value="Multidrug resistance efflux transporter EmrE"/>
    <property type="match status" value="2"/>
</dbReference>
<feature type="domain" description="EamA" evidence="7">
    <location>
        <begin position="16"/>
        <end position="147"/>
    </location>
</feature>
<evidence type="ECO:0000256" key="4">
    <source>
        <dbReference type="ARBA" id="ARBA00022989"/>
    </source>
</evidence>
<feature type="transmembrane region" description="Helical" evidence="6">
    <location>
        <begin position="218"/>
        <end position="240"/>
    </location>
</feature>
<organism evidence="8 9">
    <name type="scientific">Microbacterium keratanolyticum</name>
    <dbReference type="NCBI Taxonomy" id="67574"/>
    <lineage>
        <taxon>Bacteria</taxon>
        <taxon>Bacillati</taxon>
        <taxon>Actinomycetota</taxon>
        <taxon>Actinomycetes</taxon>
        <taxon>Micrococcales</taxon>
        <taxon>Microbacteriaceae</taxon>
        <taxon>Microbacterium</taxon>
    </lineage>
</organism>
<dbReference type="InterPro" id="IPR000620">
    <property type="entry name" value="EamA_dom"/>
</dbReference>
<feature type="transmembrane region" description="Helical" evidence="6">
    <location>
        <begin position="278"/>
        <end position="296"/>
    </location>
</feature>
<comment type="caution">
    <text evidence="8">The sequence shown here is derived from an EMBL/GenBank/DDBJ whole genome shotgun (WGS) entry which is preliminary data.</text>
</comment>
<dbReference type="RefSeq" id="WP_204937893.1">
    <property type="nucleotide sequence ID" value="NZ_BAAAUM010000002.1"/>
</dbReference>
<feature type="transmembrane region" description="Helical" evidence="6">
    <location>
        <begin position="133"/>
        <end position="152"/>
    </location>
</feature>
<evidence type="ECO:0000256" key="1">
    <source>
        <dbReference type="ARBA" id="ARBA00004141"/>
    </source>
</evidence>
<comment type="similarity">
    <text evidence="2">Belongs to the EamA transporter family.</text>
</comment>
<feature type="transmembrane region" description="Helical" evidence="6">
    <location>
        <begin position="158"/>
        <end position="178"/>
    </location>
</feature>
<keyword evidence="5 6" id="KW-0472">Membrane</keyword>
<accession>A0A9W6HUY6</accession>
<feature type="transmembrane region" description="Helical" evidence="6">
    <location>
        <begin position="99"/>
        <end position="121"/>
    </location>
</feature>
<keyword evidence="3 6" id="KW-0812">Transmembrane</keyword>
<keyword evidence="9" id="KW-1185">Reference proteome</keyword>
<feature type="domain" description="EamA" evidence="7">
    <location>
        <begin position="163"/>
        <end position="293"/>
    </location>
</feature>
<dbReference type="PANTHER" id="PTHR32322">
    <property type="entry name" value="INNER MEMBRANE TRANSPORTER"/>
    <property type="match status" value="1"/>
</dbReference>
<evidence type="ECO:0000313" key="9">
    <source>
        <dbReference type="Proteomes" id="UP001142325"/>
    </source>
</evidence>
<dbReference type="InterPro" id="IPR037185">
    <property type="entry name" value="EmrE-like"/>
</dbReference>
<proteinExistence type="inferred from homology"/>
<evidence type="ECO:0000256" key="2">
    <source>
        <dbReference type="ARBA" id="ARBA00007362"/>
    </source>
</evidence>
<dbReference type="InterPro" id="IPR050638">
    <property type="entry name" value="AA-Vitamin_Transporters"/>
</dbReference>
<keyword evidence="4 6" id="KW-1133">Transmembrane helix</keyword>
<evidence type="ECO:0000256" key="5">
    <source>
        <dbReference type="ARBA" id="ARBA00023136"/>
    </source>
</evidence>
<feature type="transmembrane region" description="Helical" evidence="6">
    <location>
        <begin position="69"/>
        <end position="93"/>
    </location>
</feature>
<evidence type="ECO:0000313" key="8">
    <source>
        <dbReference type="EMBL" id="GLK03089.1"/>
    </source>
</evidence>
<feature type="transmembrane region" description="Helical" evidence="6">
    <location>
        <begin position="252"/>
        <end position="272"/>
    </location>
</feature>
<evidence type="ECO:0000256" key="3">
    <source>
        <dbReference type="ARBA" id="ARBA00022692"/>
    </source>
</evidence>
<feature type="transmembrane region" description="Helical" evidence="6">
    <location>
        <begin position="190"/>
        <end position="212"/>
    </location>
</feature>